<evidence type="ECO:0000256" key="4">
    <source>
        <dbReference type="RuleBase" id="RU004175"/>
    </source>
</evidence>
<dbReference type="PRINTS" id="PR00083">
    <property type="entry name" value="HOLDHDRGNASE"/>
</dbReference>
<dbReference type="NCBIfam" id="TIGR00069">
    <property type="entry name" value="hisD"/>
    <property type="match status" value="1"/>
</dbReference>
<dbReference type="InterPro" id="IPR016161">
    <property type="entry name" value="Ald_DH/histidinol_DH"/>
</dbReference>
<evidence type="ECO:0000313" key="5">
    <source>
        <dbReference type="EMBL" id="MFC3387356.1"/>
    </source>
</evidence>
<sequence>MNVASFISTFDAQRGSAGFDDYKDVMEIIEHVRSDGDRALHDYTAQFDNQTLDTFKVDKAALKDSYDAISSEEREALETIKRRIEHYQKSIKYTDMDHGEFRYVYHPLEKIGVYVPGGTALYPSSVLMTVVPALVAGVKEIHVVTPTFEENNITFAALYICGIENVYKVGGAQAIAALAYGTQTVPKVDKIVGPGNYYVALAKRLLFGEVGIDMIAGPSEILIYVDQDAHIDAIVYDLFAQAEHDANARTFLISEDESIIKKIEERLEQMLANQPRSSIIRASIKDNHYAVVDSQEALISMINHIAPEHVSIQHRDADRIIRNIKYAGAVFNGYYSPEAIGDYAAGPSHVLPTDKTGRFSHGLNVNDFLTSHAVISLEKTTYEDIVEPAKTIARREQLDAHYQSLNIRTE</sequence>
<dbReference type="RefSeq" id="WP_380651129.1">
    <property type="nucleotide sequence ID" value="NZ_JBHRVQ010000001.1"/>
</dbReference>
<reference evidence="6" key="1">
    <citation type="journal article" date="2019" name="Int. J. Syst. Evol. Microbiol.">
        <title>The Global Catalogue of Microorganisms (GCM) 10K type strain sequencing project: providing services to taxonomists for standard genome sequencing and annotation.</title>
        <authorList>
            <consortium name="The Broad Institute Genomics Platform"/>
            <consortium name="The Broad Institute Genome Sequencing Center for Infectious Disease"/>
            <person name="Wu L."/>
            <person name="Ma J."/>
        </authorList>
    </citation>
    <scope>NUCLEOTIDE SEQUENCE [LARGE SCALE GENOMIC DNA]</scope>
    <source>
        <strain evidence="6">CCM 7756</strain>
    </source>
</reference>
<protein>
    <submittedName>
        <fullName evidence="5">Histidinol dehydrogenase</fullName>
        <ecNumber evidence="5">1.1.1.23</ecNumber>
    </submittedName>
</protein>
<dbReference type="Gene3D" id="3.40.50.1980">
    <property type="entry name" value="Nitrogenase molybdenum iron protein domain"/>
    <property type="match status" value="2"/>
</dbReference>
<dbReference type="Gene3D" id="1.20.5.1300">
    <property type="match status" value="1"/>
</dbReference>
<name>A0ABV7N198_9STAP</name>
<evidence type="ECO:0000256" key="3">
    <source>
        <dbReference type="PIRNR" id="PIRNR000099"/>
    </source>
</evidence>
<dbReference type="GO" id="GO:0004399">
    <property type="term" value="F:histidinol dehydrogenase activity"/>
    <property type="evidence" value="ECO:0007669"/>
    <property type="project" value="UniProtKB-EC"/>
</dbReference>
<dbReference type="EMBL" id="JBHRVQ010000001">
    <property type="protein sequence ID" value="MFC3387356.1"/>
    <property type="molecule type" value="Genomic_DNA"/>
</dbReference>
<organism evidence="5 6">
    <name type="scientific">Salinicoccus sesuvii</name>
    <dbReference type="NCBI Taxonomy" id="868281"/>
    <lineage>
        <taxon>Bacteria</taxon>
        <taxon>Bacillati</taxon>
        <taxon>Bacillota</taxon>
        <taxon>Bacilli</taxon>
        <taxon>Bacillales</taxon>
        <taxon>Staphylococcaceae</taxon>
        <taxon>Salinicoccus</taxon>
    </lineage>
</organism>
<dbReference type="CDD" id="cd06572">
    <property type="entry name" value="Histidinol_dh"/>
    <property type="match status" value="1"/>
</dbReference>
<dbReference type="PIRSF" id="PIRSF000099">
    <property type="entry name" value="Histidinol_dh"/>
    <property type="match status" value="1"/>
</dbReference>
<accession>A0ABV7N198</accession>
<keyword evidence="2 3" id="KW-0560">Oxidoreductase</keyword>
<dbReference type="EC" id="1.1.1.23" evidence="5"/>
<dbReference type="InterPro" id="IPR012131">
    <property type="entry name" value="Hstdl_DH"/>
</dbReference>
<comment type="similarity">
    <text evidence="1 3 4">Belongs to the histidinol dehydrogenase family.</text>
</comment>
<comment type="caution">
    <text evidence="5">The sequence shown here is derived from an EMBL/GenBank/DDBJ whole genome shotgun (WGS) entry which is preliminary data.</text>
</comment>
<proteinExistence type="inferred from homology"/>
<evidence type="ECO:0000256" key="1">
    <source>
        <dbReference type="ARBA" id="ARBA00010178"/>
    </source>
</evidence>
<keyword evidence="6" id="KW-1185">Reference proteome</keyword>
<evidence type="ECO:0000313" key="6">
    <source>
        <dbReference type="Proteomes" id="UP001595637"/>
    </source>
</evidence>
<evidence type="ECO:0000256" key="2">
    <source>
        <dbReference type="ARBA" id="ARBA00023002"/>
    </source>
</evidence>
<dbReference type="PANTHER" id="PTHR21256">
    <property type="entry name" value="HISTIDINOL DEHYDROGENASE HDH"/>
    <property type="match status" value="1"/>
</dbReference>
<dbReference type="SUPFAM" id="SSF53720">
    <property type="entry name" value="ALDH-like"/>
    <property type="match status" value="1"/>
</dbReference>
<dbReference type="Pfam" id="PF00815">
    <property type="entry name" value="Histidinol_dh"/>
    <property type="match status" value="1"/>
</dbReference>
<dbReference type="PANTHER" id="PTHR21256:SF2">
    <property type="entry name" value="HISTIDINE BIOSYNTHESIS TRIFUNCTIONAL PROTEIN"/>
    <property type="match status" value="1"/>
</dbReference>
<dbReference type="Proteomes" id="UP001595637">
    <property type="component" value="Unassembled WGS sequence"/>
</dbReference>
<gene>
    <name evidence="5" type="primary">hisD</name>
    <name evidence="5" type="ORF">ACFOEO_01930</name>
</gene>
<dbReference type="InterPro" id="IPR022695">
    <property type="entry name" value="Histidinol_DH_monofunct"/>
</dbReference>